<proteinExistence type="predicted"/>
<dbReference type="EMBL" id="RBNL01002467">
    <property type="protein sequence ID" value="RML71767.1"/>
    <property type="molecule type" value="Genomic_DNA"/>
</dbReference>
<evidence type="ECO:0000313" key="2">
    <source>
        <dbReference type="Proteomes" id="UP000282378"/>
    </source>
</evidence>
<organism evidence="1 2">
    <name type="scientific">Pseudomonas syringae pv. maculicola</name>
    <dbReference type="NCBI Taxonomy" id="59511"/>
    <lineage>
        <taxon>Bacteria</taxon>
        <taxon>Pseudomonadati</taxon>
        <taxon>Pseudomonadota</taxon>
        <taxon>Gammaproteobacteria</taxon>
        <taxon>Pseudomonadales</taxon>
        <taxon>Pseudomonadaceae</taxon>
        <taxon>Pseudomonas</taxon>
    </lineage>
</organism>
<accession>A0A3M2Y6W0</accession>
<reference evidence="1 2" key="1">
    <citation type="submission" date="2018-08" db="EMBL/GenBank/DDBJ databases">
        <title>Recombination of ecologically and evolutionarily significant loci maintains genetic cohesion in the Pseudomonas syringae species complex.</title>
        <authorList>
            <person name="Dillon M."/>
            <person name="Thakur S."/>
            <person name="Almeida R.N.D."/>
            <person name="Weir B.S."/>
            <person name="Guttman D.S."/>
        </authorList>
    </citation>
    <scope>NUCLEOTIDE SEQUENCE [LARGE SCALE GENOMIC DNA]</scope>
    <source>
        <strain evidence="1 2">88_10</strain>
    </source>
</reference>
<name>A0A3M2Y6W0_PSEYM</name>
<dbReference type="Proteomes" id="UP000282378">
    <property type="component" value="Unassembled WGS sequence"/>
</dbReference>
<sequence length="48" mass="5312">MQVAFDVSVDQAAQWQEALHTLKKQGQYPLGFQAGLQLSPKLVDQLGQ</sequence>
<comment type="caution">
    <text evidence="1">The sequence shown here is derived from an EMBL/GenBank/DDBJ whole genome shotgun (WGS) entry which is preliminary data.</text>
</comment>
<evidence type="ECO:0000313" key="1">
    <source>
        <dbReference type="EMBL" id="RML71767.1"/>
    </source>
</evidence>
<gene>
    <name evidence="1" type="ORF">APX70_06494</name>
</gene>
<protein>
    <submittedName>
        <fullName evidence="1">Uncharacterized protein</fullName>
    </submittedName>
</protein>
<dbReference type="AlphaFoldDB" id="A0A3M2Y6W0"/>